<dbReference type="Pfam" id="PF00213">
    <property type="entry name" value="OSCP"/>
    <property type="match status" value="1"/>
</dbReference>
<evidence type="ECO:0000313" key="9">
    <source>
        <dbReference type="EMBL" id="BAY58028.1"/>
    </source>
</evidence>
<reference evidence="9 10" key="1">
    <citation type="submission" date="2017-06" db="EMBL/GenBank/DDBJ databases">
        <title>Genome sequencing of cyanobaciteial culture collection at National Institute for Environmental Studies (NIES).</title>
        <authorList>
            <person name="Hirose Y."/>
            <person name="Shimura Y."/>
            <person name="Fujisawa T."/>
            <person name="Nakamura Y."/>
            <person name="Kawachi M."/>
        </authorList>
    </citation>
    <scope>NUCLEOTIDE SEQUENCE [LARGE SCALE GENOMIC DNA]</scope>
    <source>
        <strain evidence="9 10">NIES-2135</strain>
    </source>
</reference>
<keyword evidence="2 8" id="KW-0813">Transport</keyword>
<dbReference type="EMBL" id="AP018203">
    <property type="protein sequence ID" value="BAY58028.1"/>
    <property type="molecule type" value="Genomic_DNA"/>
</dbReference>
<evidence type="ECO:0000256" key="5">
    <source>
        <dbReference type="ARBA" id="ARBA00023136"/>
    </source>
</evidence>
<dbReference type="PROSITE" id="PS00389">
    <property type="entry name" value="ATPASE_DELTA"/>
    <property type="match status" value="1"/>
</dbReference>
<evidence type="ECO:0000256" key="2">
    <source>
        <dbReference type="ARBA" id="ARBA00022448"/>
    </source>
</evidence>
<dbReference type="InterPro" id="IPR000711">
    <property type="entry name" value="ATPase_OSCP/dsu"/>
</dbReference>
<comment type="subcellular location">
    <subcellularLocation>
        <location evidence="8">Cellular thylakoid membrane</location>
        <topology evidence="8">Peripheral membrane protein</topology>
    </subcellularLocation>
    <subcellularLocation>
        <location evidence="1">Membrane</location>
    </subcellularLocation>
</comment>
<protein>
    <recommendedName>
        <fullName evidence="8">ATP synthase subunit delta</fullName>
    </recommendedName>
    <alternativeName>
        <fullName evidence="8">ATP synthase F(1) sector subunit delta</fullName>
    </alternativeName>
    <alternativeName>
        <fullName evidence="8">F-type ATPase subunit delta</fullName>
        <shortName evidence="8">F-ATPase subunit delta</shortName>
    </alternativeName>
</protein>
<name>A0A1Z4JN03_LEPBY</name>
<dbReference type="PRINTS" id="PR00125">
    <property type="entry name" value="ATPASEDELTA"/>
</dbReference>
<keyword evidence="4 8" id="KW-0406">Ion transport</keyword>
<keyword evidence="8" id="KW-0793">Thylakoid</keyword>
<organism evidence="9 10">
    <name type="scientific">Leptolyngbya boryana NIES-2135</name>
    <dbReference type="NCBI Taxonomy" id="1973484"/>
    <lineage>
        <taxon>Bacteria</taxon>
        <taxon>Bacillati</taxon>
        <taxon>Cyanobacteriota</taxon>
        <taxon>Cyanophyceae</taxon>
        <taxon>Leptolyngbyales</taxon>
        <taxon>Leptolyngbyaceae</taxon>
        <taxon>Leptolyngbya group</taxon>
        <taxon>Leptolyngbya</taxon>
    </lineage>
</organism>
<dbReference type="SUPFAM" id="SSF160527">
    <property type="entry name" value="V-type ATPase subunit E-like"/>
    <property type="match status" value="1"/>
</dbReference>
<sequence length="185" mass="20428">MAESILTSEVLEPYAQALMSLGQSNDLVDRFGEDVTNILDTLNASEDLKAFITNPLAKGDLKKAVLAQVFGEAVHPFTRNFLMLLVDRRRVMFLEGICQQYQKLLRKLKQAVLAEVTSTVELNDDQKNAVRDKVKALTNASSVDIETKIDPDLIGGVIIKVGSQVIDASLRGQLRRITLRLTSAT</sequence>
<evidence type="ECO:0000256" key="4">
    <source>
        <dbReference type="ARBA" id="ARBA00023065"/>
    </source>
</evidence>
<dbReference type="GO" id="GO:0045259">
    <property type="term" value="C:proton-transporting ATP synthase complex"/>
    <property type="evidence" value="ECO:0007669"/>
    <property type="project" value="UniProtKB-KW"/>
</dbReference>
<comment type="function">
    <text evidence="8">This protein is part of the stalk that links CF(0) to CF(1). It either transmits conformational changes from CF(0) to CF(1) or is implicated in proton conduction.</text>
</comment>
<evidence type="ECO:0000256" key="3">
    <source>
        <dbReference type="ARBA" id="ARBA00022781"/>
    </source>
</evidence>
<proteinExistence type="inferred from homology"/>
<dbReference type="Proteomes" id="UP000217895">
    <property type="component" value="Chromosome"/>
</dbReference>
<dbReference type="GO" id="GO:0046933">
    <property type="term" value="F:proton-transporting ATP synthase activity, rotational mechanism"/>
    <property type="evidence" value="ECO:0007669"/>
    <property type="project" value="UniProtKB-UniRule"/>
</dbReference>
<evidence type="ECO:0000256" key="7">
    <source>
        <dbReference type="ARBA" id="ARBA00023310"/>
    </source>
</evidence>
<keyword evidence="3 8" id="KW-0375">Hydrogen ion transport</keyword>
<keyword evidence="5 8" id="KW-0472">Membrane</keyword>
<dbReference type="InterPro" id="IPR020781">
    <property type="entry name" value="ATPase_OSCP/d_CS"/>
</dbReference>
<comment type="function">
    <text evidence="8">F(1)F(0) ATP synthase produces ATP from ADP in the presence of a proton or sodium gradient. F-type ATPases consist of two structural domains, F(1) containing the extramembraneous catalytic core and F(0) containing the membrane proton channel, linked together by a central stalk and a peripheral stalk. During catalysis, ATP synthesis in the catalytic domain of F(1) is coupled via a rotary mechanism of the central stalk subunits to proton translocation.</text>
</comment>
<dbReference type="NCBIfam" id="TIGR01145">
    <property type="entry name" value="ATP_synt_delta"/>
    <property type="match status" value="1"/>
</dbReference>
<dbReference type="InterPro" id="IPR026015">
    <property type="entry name" value="ATP_synth_OSCP/delta_N_sf"/>
</dbReference>
<comment type="similarity">
    <text evidence="8">Belongs to the ATPase delta chain family.</text>
</comment>
<dbReference type="GO" id="GO:0031676">
    <property type="term" value="C:plasma membrane-derived thylakoid membrane"/>
    <property type="evidence" value="ECO:0007669"/>
    <property type="project" value="UniProtKB-SubCell"/>
</dbReference>
<dbReference type="PANTHER" id="PTHR11910">
    <property type="entry name" value="ATP SYNTHASE DELTA CHAIN"/>
    <property type="match status" value="1"/>
</dbReference>
<evidence type="ECO:0000256" key="8">
    <source>
        <dbReference type="HAMAP-Rule" id="MF_01416"/>
    </source>
</evidence>
<evidence type="ECO:0000256" key="1">
    <source>
        <dbReference type="ARBA" id="ARBA00004370"/>
    </source>
</evidence>
<gene>
    <name evidence="8" type="primary">atpH</name>
    <name evidence="8" type="synonym">atpD</name>
    <name evidence="9" type="ORF">NIES2135_49010</name>
</gene>
<dbReference type="HAMAP" id="MF_01416">
    <property type="entry name" value="ATP_synth_delta_bact"/>
    <property type="match status" value="1"/>
</dbReference>
<keyword evidence="10" id="KW-1185">Reference proteome</keyword>
<dbReference type="Gene3D" id="1.10.520.20">
    <property type="entry name" value="N-terminal domain of the delta subunit of the F1F0-ATP synthase"/>
    <property type="match status" value="1"/>
</dbReference>
<evidence type="ECO:0000313" key="10">
    <source>
        <dbReference type="Proteomes" id="UP000217895"/>
    </source>
</evidence>
<keyword evidence="6 8" id="KW-0139">CF(1)</keyword>
<keyword evidence="7 8" id="KW-0066">ATP synthesis</keyword>
<evidence type="ECO:0000256" key="6">
    <source>
        <dbReference type="ARBA" id="ARBA00023196"/>
    </source>
</evidence>
<accession>A0A1Z4JN03</accession>
<dbReference type="SUPFAM" id="SSF47928">
    <property type="entry name" value="N-terminal domain of the delta subunit of the F1F0-ATP synthase"/>
    <property type="match status" value="1"/>
</dbReference>
<dbReference type="AlphaFoldDB" id="A0A1Z4JN03"/>